<dbReference type="InterPro" id="IPR012332">
    <property type="entry name" value="Autotransporter_pectin_lyase_C"/>
</dbReference>
<dbReference type="AlphaFoldDB" id="A0A5B9P9E2"/>
<evidence type="ECO:0000256" key="8">
    <source>
        <dbReference type="SAM" id="MobiDB-lite"/>
    </source>
</evidence>
<gene>
    <name evidence="9" type="ORF">MFFC18_28160</name>
</gene>
<dbReference type="GO" id="GO:0005576">
    <property type="term" value="C:extracellular region"/>
    <property type="evidence" value="ECO:0007669"/>
    <property type="project" value="UniProtKB-SubCell"/>
</dbReference>
<evidence type="ECO:0000313" key="10">
    <source>
        <dbReference type="Proteomes" id="UP000322214"/>
    </source>
</evidence>
<dbReference type="Proteomes" id="UP000322214">
    <property type="component" value="Chromosome"/>
</dbReference>
<dbReference type="PANTHER" id="PTHR11319:SF35">
    <property type="entry name" value="OUTER MEMBRANE PROTEIN PMPC-RELATED"/>
    <property type="match status" value="1"/>
</dbReference>
<evidence type="ECO:0000256" key="2">
    <source>
        <dbReference type="ARBA" id="ARBA00004442"/>
    </source>
</evidence>
<dbReference type="NCBIfam" id="TIGR01376">
    <property type="entry name" value="POMP_repeat"/>
    <property type="match status" value="1"/>
</dbReference>
<evidence type="ECO:0000256" key="3">
    <source>
        <dbReference type="ARBA" id="ARBA00004613"/>
    </source>
</evidence>
<reference evidence="9 10" key="1">
    <citation type="submission" date="2019-08" db="EMBL/GenBank/DDBJ databases">
        <title>Deep-cultivation of Planctomycetes and their phenomic and genomic characterization uncovers novel biology.</title>
        <authorList>
            <person name="Wiegand S."/>
            <person name="Jogler M."/>
            <person name="Boedeker C."/>
            <person name="Pinto D."/>
            <person name="Vollmers J."/>
            <person name="Rivas-Marin E."/>
            <person name="Kohn T."/>
            <person name="Peeters S.H."/>
            <person name="Heuer A."/>
            <person name="Rast P."/>
            <person name="Oberbeckmann S."/>
            <person name="Bunk B."/>
            <person name="Jeske O."/>
            <person name="Meyerdierks A."/>
            <person name="Storesund J.E."/>
            <person name="Kallscheuer N."/>
            <person name="Luecker S."/>
            <person name="Lage O.M."/>
            <person name="Pohl T."/>
            <person name="Merkel B.J."/>
            <person name="Hornburger P."/>
            <person name="Mueller R.-W."/>
            <person name="Bruemmer F."/>
            <person name="Labrenz M."/>
            <person name="Spormann A.M."/>
            <person name="Op den Camp H."/>
            <person name="Overmann J."/>
            <person name="Amann R."/>
            <person name="Jetten M.S.M."/>
            <person name="Mascher T."/>
            <person name="Medema M.H."/>
            <person name="Devos D.P."/>
            <person name="Kaster A.-K."/>
            <person name="Ovreas L."/>
            <person name="Rohde M."/>
            <person name="Galperin M.Y."/>
            <person name="Jogler C."/>
        </authorList>
    </citation>
    <scope>NUCLEOTIDE SEQUENCE [LARGE SCALE GENOMIC DNA]</scope>
    <source>
        <strain evidence="9 10">FC18</strain>
    </source>
</reference>
<evidence type="ECO:0000256" key="5">
    <source>
        <dbReference type="ARBA" id="ARBA00022729"/>
    </source>
</evidence>
<keyword evidence="6" id="KW-0472">Membrane</keyword>
<accession>A0A5B9P9E2</accession>
<sequence length="676" mass="70164">MLFPRRRKPNRAQSRRKNGGACNLPWYQPLEKKLPLATFVITTLVDTVDAADGLLSMREAIVASNLNSPFSDAPPGDETGDRIVFSKSIGSGTLSVTEGEFTIEDDLIIRGRIGPESEQTSLSGESNTGRIFRISTSQRVYMRDLTFESSSSEGNGGVGFLDNGSDAVFANVNFRNASSGDQGGALFLDNAKLKLTTAEFTENFAFNRGGAIAAVGRSVVVANQTVFGGERVGNESRRWGGAISITDDSQLISNSDFLDNRSGDGGGAINAIDQTRINIFGGNFVDNRGTAGGGVEFQGDSLYISNATFSNNDGTAGGALSVSGATSVILNSTFDLNTGGNVGGAIVVKDGSLMYVQGSSFEGHFSTTGGTVWISDSKFVLRGSRIESSTSSESAGAILLKSRSGSPAELRVVNSELNSNIAQRGFGGGAIAARGGLTVITNSSFDGNMTDHLGNGGGSGGAIHTANDSRVLVSGSEFTNNESGHGGAIFHQGDYFLLSDSELSSNSSNEDGGGVFTGSRLAIANSTISQNVSTNGIGGGVFATSEATLVLREETTFSANSAMSGGAVGVFDSRAYISDTRFQSNVASLTGGAITFLSLGNSFITASTFFSNTAGEHGSAIDVKNGGQVASVNSRYESNQINSDSESGVVRVELGGVFNSYDDVFENNFPNNDISN</sequence>
<dbReference type="STRING" id="980251.GCA_001642875_02632"/>
<organism evidence="9 10">
    <name type="scientific">Mariniblastus fucicola</name>
    <dbReference type="NCBI Taxonomy" id="980251"/>
    <lineage>
        <taxon>Bacteria</taxon>
        <taxon>Pseudomonadati</taxon>
        <taxon>Planctomycetota</taxon>
        <taxon>Planctomycetia</taxon>
        <taxon>Pirellulales</taxon>
        <taxon>Pirellulaceae</taxon>
        <taxon>Mariniblastus</taxon>
    </lineage>
</organism>
<protein>
    <submittedName>
        <fullName evidence="9">Uncharacterized protein</fullName>
    </submittedName>
</protein>
<dbReference type="InterPro" id="IPR003368">
    <property type="entry name" value="POMP_repeat"/>
</dbReference>
<dbReference type="PANTHER" id="PTHR11319">
    <property type="entry name" value="G PROTEIN-COUPLED RECEPTOR-RELATED"/>
    <property type="match status" value="1"/>
</dbReference>
<comment type="subcellular location">
    <subcellularLocation>
        <location evidence="1">Cell envelope</location>
    </subcellularLocation>
    <subcellularLocation>
        <location evidence="2">Cell outer membrane</location>
    </subcellularLocation>
    <subcellularLocation>
        <location evidence="3">Secreted</location>
    </subcellularLocation>
</comment>
<proteinExistence type="predicted"/>
<evidence type="ECO:0000256" key="4">
    <source>
        <dbReference type="ARBA" id="ARBA00022525"/>
    </source>
</evidence>
<dbReference type="InterPro" id="IPR011050">
    <property type="entry name" value="Pectin_lyase_fold/virulence"/>
</dbReference>
<keyword evidence="4" id="KW-0964">Secreted</keyword>
<dbReference type="SUPFAM" id="SSF51126">
    <property type="entry name" value="Pectin lyase-like"/>
    <property type="match status" value="2"/>
</dbReference>
<evidence type="ECO:0000313" key="9">
    <source>
        <dbReference type="EMBL" id="QEG22928.1"/>
    </source>
</evidence>
<dbReference type="EMBL" id="CP042912">
    <property type="protein sequence ID" value="QEG22928.1"/>
    <property type="molecule type" value="Genomic_DNA"/>
</dbReference>
<dbReference type="GO" id="GO:0009279">
    <property type="term" value="C:cell outer membrane"/>
    <property type="evidence" value="ECO:0007669"/>
    <property type="project" value="UniProtKB-SubCell"/>
</dbReference>
<dbReference type="OrthoDB" id="292920at2"/>
<keyword evidence="5" id="KW-0732">Signal</keyword>
<feature type="compositionally biased region" description="Basic residues" evidence="8">
    <location>
        <begin position="1"/>
        <end position="18"/>
    </location>
</feature>
<evidence type="ECO:0000256" key="7">
    <source>
        <dbReference type="ARBA" id="ARBA00023237"/>
    </source>
</evidence>
<dbReference type="Gene3D" id="2.160.20.20">
    <property type="match status" value="1"/>
</dbReference>
<dbReference type="KEGG" id="mff:MFFC18_28160"/>
<evidence type="ECO:0000256" key="6">
    <source>
        <dbReference type="ARBA" id="ARBA00023136"/>
    </source>
</evidence>
<keyword evidence="7" id="KW-0998">Cell outer membrane</keyword>
<keyword evidence="10" id="KW-1185">Reference proteome</keyword>
<name>A0A5B9P9E2_9BACT</name>
<evidence type="ECO:0000256" key="1">
    <source>
        <dbReference type="ARBA" id="ARBA00004196"/>
    </source>
</evidence>
<feature type="region of interest" description="Disordered" evidence="8">
    <location>
        <begin position="1"/>
        <end position="20"/>
    </location>
</feature>